<evidence type="ECO:0000313" key="2">
    <source>
        <dbReference type="EMBL" id="MBO0360026.1"/>
    </source>
</evidence>
<dbReference type="Proteomes" id="UP000664144">
    <property type="component" value="Unassembled WGS sequence"/>
</dbReference>
<dbReference type="RefSeq" id="WP_206985967.1">
    <property type="nucleotide sequence ID" value="NZ_JAFLQZ010000015.1"/>
</dbReference>
<feature type="signal peptide" evidence="1">
    <location>
        <begin position="1"/>
        <end position="19"/>
    </location>
</feature>
<feature type="chain" id="PRO_5036843320" description="Lipoprotein" evidence="1">
    <location>
        <begin position="20"/>
        <end position="180"/>
    </location>
</feature>
<reference evidence="2" key="1">
    <citation type="submission" date="2021-03" db="EMBL/GenBank/DDBJ databases">
        <authorList>
            <person name="Kim M.K."/>
        </authorList>
    </citation>
    <scope>NUCLEOTIDE SEQUENCE</scope>
    <source>
        <strain evidence="2">BT186</strain>
    </source>
</reference>
<sequence length="180" mass="20362">MLRNPLTWLLLFVVSTALAGCCGSVECACNDRLDDALVFRFNVDAVNDPTRSFPLADLDTVFLRRVPIDTAQRPRADTVALTGRAGYVTTFTINNNTPFIQSSSRKLDQYDYTIYLGNRRRPTQRFEIDTVRIVDDFVGSKCCTCNRNLDKFIRLDGRAYNLTDPSGEDKPVEVVLNRKP</sequence>
<evidence type="ECO:0008006" key="4">
    <source>
        <dbReference type="Google" id="ProtNLM"/>
    </source>
</evidence>
<evidence type="ECO:0000256" key="1">
    <source>
        <dbReference type="SAM" id="SignalP"/>
    </source>
</evidence>
<organism evidence="2 3">
    <name type="scientific">Hymenobacter telluris</name>
    <dbReference type="NCBI Taxonomy" id="2816474"/>
    <lineage>
        <taxon>Bacteria</taxon>
        <taxon>Pseudomonadati</taxon>
        <taxon>Bacteroidota</taxon>
        <taxon>Cytophagia</taxon>
        <taxon>Cytophagales</taxon>
        <taxon>Hymenobacteraceae</taxon>
        <taxon>Hymenobacter</taxon>
    </lineage>
</organism>
<dbReference type="PROSITE" id="PS51257">
    <property type="entry name" value="PROKAR_LIPOPROTEIN"/>
    <property type="match status" value="1"/>
</dbReference>
<accession>A0A939JCB5</accession>
<dbReference type="EMBL" id="JAFLQZ010000015">
    <property type="protein sequence ID" value="MBO0360026.1"/>
    <property type="molecule type" value="Genomic_DNA"/>
</dbReference>
<gene>
    <name evidence="2" type="ORF">J0X19_18845</name>
</gene>
<keyword evidence="1" id="KW-0732">Signal</keyword>
<evidence type="ECO:0000313" key="3">
    <source>
        <dbReference type="Proteomes" id="UP000664144"/>
    </source>
</evidence>
<name>A0A939JCB5_9BACT</name>
<proteinExistence type="predicted"/>
<comment type="caution">
    <text evidence="2">The sequence shown here is derived from an EMBL/GenBank/DDBJ whole genome shotgun (WGS) entry which is preliminary data.</text>
</comment>
<keyword evidence="3" id="KW-1185">Reference proteome</keyword>
<dbReference type="AlphaFoldDB" id="A0A939JCB5"/>
<protein>
    <recommendedName>
        <fullName evidence="4">Lipoprotein</fullName>
    </recommendedName>
</protein>